<reference evidence="1 2" key="1">
    <citation type="journal article" date="2016" name="Nat. Commun.">
        <title>Thousands of microbial genomes shed light on interconnected biogeochemical processes in an aquifer system.</title>
        <authorList>
            <person name="Anantharaman K."/>
            <person name="Brown C.T."/>
            <person name="Hug L.A."/>
            <person name="Sharon I."/>
            <person name="Castelle C.J."/>
            <person name="Probst A.J."/>
            <person name="Thomas B.C."/>
            <person name="Singh A."/>
            <person name="Wilkins M.J."/>
            <person name="Karaoz U."/>
            <person name="Brodie E.L."/>
            <person name="Williams K.H."/>
            <person name="Hubbard S.S."/>
            <person name="Banfield J.F."/>
        </authorList>
    </citation>
    <scope>NUCLEOTIDE SEQUENCE [LARGE SCALE GENOMIC DNA]</scope>
</reference>
<evidence type="ECO:0008006" key="3">
    <source>
        <dbReference type="Google" id="ProtNLM"/>
    </source>
</evidence>
<gene>
    <name evidence="1" type="ORF">A3J93_01255</name>
</gene>
<dbReference type="Gene3D" id="1.20.5.110">
    <property type="match status" value="1"/>
</dbReference>
<dbReference type="STRING" id="1798704.A3J93_01255"/>
<dbReference type="Proteomes" id="UP000177907">
    <property type="component" value="Unassembled WGS sequence"/>
</dbReference>
<evidence type="ECO:0000313" key="2">
    <source>
        <dbReference type="Proteomes" id="UP000177907"/>
    </source>
</evidence>
<accession>A0A1F6NXR7</accession>
<evidence type="ECO:0000313" key="1">
    <source>
        <dbReference type="EMBL" id="OGH88706.1"/>
    </source>
</evidence>
<comment type="caution">
    <text evidence="1">The sequence shown here is derived from an EMBL/GenBank/DDBJ whole genome shotgun (WGS) entry which is preliminary data.</text>
</comment>
<name>A0A1F6NXR7_9BACT</name>
<sequence length="136" mass="15573">MPKNKQDDKINHLINVVGSIKKSNEEVLGTVNELAEAVQLFATKVDQRFDGVDKRFDGVDKRFDVIEKRLTRVESLMVTKDYLDDKLADLRGDLVVMMRKEDTKVKTLAEILHKRKLISDQDLKSLVSMEPFAQLA</sequence>
<dbReference type="AlphaFoldDB" id="A0A1F6NXR7"/>
<dbReference type="EMBL" id="MFQZ01000001">
    <property type="protein sequence ID" value="OGH88706.1"/>
    <property type="molecule type" value="Genomic_DNA"/>
</dbReference>
<proteinExistence type="predicted"/>
<organism evidence="1 2">
    <name type="scientific">Candidatus Magasanikbacteria bacterium RIFOXYC2_FULL_42_28</name>
    <dbReference type="NCBI Taxonomy" id="1798704"/>
    <lineage>
        <taxon>Bacteria</taxon>
        <taxon>Candidatus Magasanikiibacteriota</taxon>
    </lineage>
</organism>
<protein>
    <recommendedName>
        <fullName evidence="3">t-SNARE coiled-coil homology domain-containing protein</fullName>
    </recommendedName>
</protein>